<feature type="region of interest" description="Disordered" evidence="9">
    <location>
        <begin position="49"/>
        <end position="70"/>
    </location>
</feature>
<dbReference type="GO" id="GO:0000139">
    <property type="term" value="C:Golgi membrane"/>
    <property type="evidence" value="ECO:0007669"/>
    <property type="project" value="UniProtKB-SubCell"/>
</dbReference>
<keyword evidence="7" id="KW-0472">Membrane</keyword>
<gene>
    <name evidence="12" type="ORF">PhCBS80983_g04242</name>
</gene>
<evidence type="ECO:0000256" key="9">
    <source>
        <dbReference type="SAM" id="MobiDB-lite"/>
    </source>
</evidence>
<dbReference type="PANTHER" id="PTHR13302:SF8">
    <property type="entry name" value="CONSERVED OLIGOMERIC GOLGI COMPLEX SUBUNIT 3"/>
    <property type="match status" value="1"/>
</dbReference>
<feature type="region of interest" description="Disordered" evidence="9">
    <location>
        <begin position="514"/>
        <end position="541"/>
    </location>
</feature>
<feature type="compositionally biased region" description="Low complexity" evidence="9">
    <location>
        <begin position="844"/>
        <end position="868"/>
    </location>
</feature>
<organism evidence="12 13">
    <name type="scientific">Powellomyces hirtus</name>
    <dbReference type="NCBI Taxonomy" id="109895"/>
    <lineage>
        <taxon>Eukaryota</taxon>
        <taxon>Fungi</taxon>
        <taxon>Fungi incertae sedis</taxon>
        <taxon>Chytridiomycota</taxon>
        <taxon>Chytridiomycota incertae sedis</taxon>
        <taxon>Chytridiomycetes</taxon>
        <taxon>Spizellomycetales</taxon>
        <taxon>Powellomycetaceae</taxon>
        <taxon>Powellomyces</taxon>
    </lineage>
</organism>
<reference evidence="12 13" key="1">
    <citation type="journal article" date="2019" name="Sci. Rep.">
        <title>Comparative genomics of chytrid fungi reveal insights into the obligate biotrophic and pathogenic lifestyle of Synchytrium endobioticum.</title>
        <authorList>
            <person name="van de Vossenberg B.T.L.H."/>
            <person name="Warris S."/>
            <person name="Nguyen H.D.T."/>
            <person name="van Gent-Pelzer M.P.E."/>
            <person name="Joly D.L."/>
            <person name="van de Geest H.C."/>
            <person name="Bonants P.J.M."/>
            <person name="Smith D.S."/>
            <person name="Levesque C.A."/>
            <person name="van der Lee T.A.J."/>
        </authorList>
    </citation>
    <scope>NUCLEOTIDE SEQUENCE [LARGE SCALE GENOMIC DNA]</scope>
    <source>
        <strain evidence="12 13">CBS 809.83</strain>
    </source>
</reference>
<comment type="caution">
    <text evidence="12">The sequence shown here is derived from an EMBL/GenBank/DDBJ whole genome shotgun (WGS) entry which is preliminary data.</text>
</comment>
<feature type="domain" description="Conserved oligomeric Golgi complex subunit 3 C-terminal" evidence="11">
    <location>
        <begin position="274"/>
        <end position="645"/>
    </location>
</feature>
<feature type="domain" description="Conserved oligomeric Golgi complex subunit 3 N-terminal" evidence="10">
    <location>
        <begin position="105"/>
        <end position="248"/>
    </location>
</feature>
<feature type="compositionally biased region" description="Acidic residues" evidence="9">
    <location>
        <begin position="423"/>
        <end position="435"/>
    </location>
</feature>
<comment type="subcellular location">
    <subcellularLocation>
        <location evidence="1">Golgi apparatus membrane</location>
        <topology evidence="1">Peripheral membrane protein</topology>
    </subcellularLocation>
</comment>
<comment type="similarity">
    <text evidence="2">Belongs to the COG3 family.</text>
</comment>
<evidence type="ECO:0000256" key="8">
    <source>
        <dbReference type="ARBA" id="ARBA00031339"/>
    </source>
</evidence>
<dbReference type="GO" id="GO:0006886">
    <property type="term" value="P:intracellular protein transport"/>
    <property type="evidence" value="ECO:0007669"/>
    <property type="project" value="InterPro"/>
</dbReference>
<protein>
    <recommendedName>
        <fullName evidence="3">Conserved oligomeric Golgi complex subunit 3</fullName>
    </recommendedName>
    <alternativeName>
        <fullName evidence="8">Component of oligomeric Golgi complex 3</fullName>
    </alternativeName>
</protein>
<dbReference type="InterPro" id="IPR048320">
    <property type="entry name" value="COG3_N"/>
</dbReference>
<dbReference type="GO" id="GO:0017119">
    <property type="term" value="C:Golgi transport complex"/>
    <property type="evidence" value="ECO:0007669"/>
    <property type="project" value="TreeGrafter"/>
</dbReference>
<evidence type="ECO:0000256" key="3">
    <source>
        <dbReference type="ARBA" id="ARBA00020976"/>
    </source>
</evidence>
<dbReference type="GO" id="GO:0006891">
    <property type="term" value="P:intra-Golgi vesicle-mediated transport"/>
    <property type="evidence" value="ECO:0007669"/>
    <property type="project" value="TreeGrafter"/>
</dbReference>
<dbReference type="GO" id="GO:0005801">
    <property type="term" value="C:cis-Golgi network"/>
    <property type="evidence" value="ECO:0007669"/>
    <property type="project" value="InterPro"/>
</dbReference>
<dbReference type="Pfam" id="PF20671">
    <property type="entry name" value="COG3_C"/>
    <property type="match status" value="1"/>
</dbReference>
<proteinExistence type="inferred from homology"/>
<keyword evidence="5" id="KW-0653">Protein transport</keyword>
<dbReference type="Proteomes" id="UP000318582">
    <property type="component" value="Unassembled WGS sequence"/>
</dbReference>
<name>A0A507DYE8_9FUNG</name>
<evidence type="ECO:0000256" key="4">
    <source>
        <dbReference type="ARBA" id="ARBA00022448"/>
    </source>
</evidence>
<evidence type="ECO:0000313" key="13">
    <source>
        <dbReference type="Proteomes" id="UP000318582"/>
    </source>
</evidence>
<feature type="compositionally biased region" description="Acidic residues" evidence="9">
    <location>
        <begin position="518"/>
        <end position="527"/>
    </location>
</feature>
<dbReference type="InterPro" id="IPR007265">
    <property type="entry name" value="COG_su3"/>
</dbReference>
<evidence type="ECO:0000259" key="11">
    <source>
        <dbReference type="Pfam" id="PF20671"/>
    </source>
</evidence>
<sequence length="885" mass="98654">MTAQVASVRSARVEDWDTRFALSDVQKAACTLLQEAASELPYPVELVESDDEDDQIPAGTPLGSPGESTMLGLRQPIETTQQFLNWFETVEEDMERGQEEGYRTYLRTIYAYQEACDETLSKIKSTAELLSGLQDNYDSVEGRTRALQNACEKLLAEQTQLAEMAENLGSRLSYFNEIEPITKFFASPGEEVCLDDRFVPMLLRLDECLSFVQAHMQYRDAELYLMRFRQCMTRGLTLIKMHFVRTMRATLADVKEKIANRGPKDPLTPNMQLSLFYVKFRALAPSLRFLLAQLEARCENHPEYYALLGDCLSTYFQVRQNILDPYIAAQVQGFLETGDVLTMARSGCAYVLRLCADEMNLFHQYFHLGEEELAGYLDSLSSHLYETLRPLILRESRIDALSELCQTLHIYLDSPDIAFVPQDETDGQSDSGSEEGEARPKPIESVVEHILEDAQQRLVFRSQTYVREEIEGFTPREEELAILARGRGLPQPTAIQSAYSVAPVLADPATPAILEVEPNSDDEEESSIDGNSPEEATAQFPEPSASAIGKLVFGGGEWYPTMHRTLYILGKLYQCVPNATFEELAQEAVDCCRKSLVLASNVISSKQTKLDGQFFLIKNLLMLREHITPYTLSFVRKEEVLDFTALRDTVSSVLQSRWDMGTLSTFGKGLISAGAPVIVESYADAKQDLKNVCEEFILETAKVCVEPISSFLLKVTELRATADKFQRPLIKEDFGSPEQVTLTYTTFRKTLTDSIGVAAAKMADYLGDRKTETVLMRVIKSNVVDTYQAFHDTMSSEYDYSVMKEIPSVKDVAAGVDAVCRARRASMKLPIGDIGVRPVGGGVSRPTSPQHQQQPQSASARAPVPAATDAHVTSSEPDSSDAASI</sequence>
<dbReference type="STRING" id="109895.A0A507DYE8"/>
<dbReference type="AlphaFoldDB" id="A0A507DYE8"/>
<keyword evidence="6" id="KW-0333">Golgi apparatus</keyword>
<dbReference type="GO" id="GO:0007030">
    <property type="term" value="P:Golgi organization"/>
    <property type="evidence" value="ECO:0007669"/>
    <property type="project" value="TreeGrafter"/>
</dbReference>
<evidence type="ECO:0000256" key="2">
    <source>
        <dbReference type="ARBA" id="ARBA00009936"/>
    </source>
</evidence>
<keyword evidence="4" id="KW-0813">Transport</keyword>
<evidence type="ECO:0000259" key="10">
    <source>
        <dbReference type="Pfam" id="PF04136"/>
    </source>
</evidence>
<dbReference type="PANTHER" id="PTHR13302">
    <property type="entry name" value="CONSERVED OLIGOMERIC GOLGI COMPLEX COMPONENT 3"/>
    <property type="match status" value="1"/>
</dbReference>
<evidence type="ECO:0000256" key="7">
    <source>
        <dbReference type="ARBA" id="ARBA00023136"/>
    </source>
</evidence>
<evidence type="ECO:0000313" key="12">
    <source>
        <dbReference type="EMBL" id="TPX56813.1"/>
    </source>
</evidence>
<accession>A0A507DYE8</accession>
<evidence type="ECO:0000256" key="6">
    <source>
        <dbReference type="ARBA" id="ARBA00023034"/>
    </source>
</evidence>
<evidence type="ECO:0000256" key="1">
    <source>
        <dbReference type="ARBA" id="ARBA00004395"/>
    </source>
</evidence>
<evidence type="ECO:0000256" key="5">
    <source>
        <dbReference type="ARBA" id="ARBA00022927"/>
    </source>
</evidence>
<keyword evidence="13" id="KW-1185">Reference proteome</keyword>
<feature type="compositionally biased region" description="Polar residues" evidence="9">
    <location>
        <begin position="871"/>
        <end position="885"/>
    </location>
</feature>
<feature type="region of interest" description="Disordered" evidence="9">
    <location>
        <begin position="421"/>
        <end position="441"/>
    </location>
</feature>
<dbReference type="EMBL" id="QEAQ01000064">
    <property type="protein sequence ID" value="TPX56813.1"/>
    <property type="molecule type" value="Genomic_DNA"/>
</dbReference>
<dbReference type="Pfam" id="PF04136">
    <property type="entry name" value="COG3_N"/>
    <property type="match status" value="1"/>
</dbReference>
<dbReference type="InterPro" id="IPR048685">
    <property type="entry name" value="COG3_C"/>
</dbReference>
<feature type="region of interest" description="Disordered" evidence="9">
    <location>
        <begin position="833"/>
        <end position="885"/>
    </location>
</feature>